<keyword evidence="10" id="KW-1185">Reference proteome</keyword>
<feature type="transmembrane region" description="Helical" evidence="7">
    <location>
        <begin position="54"/>
        <end position="72"/>
    </location>
</feature>
<reference evidence="9 10" key="1">
    <citation type="submission" date="2017-04" db="EMBL/GenBank/DDBJ databases">
        <authorList>
            <person name="Afonso C.L."/>
            <person name="Miller P.J."/>
            <person name="Scott M.A."/>
            <person name="Spackman E."/>
            <person name="Goraichik I."/>
            <person name="Dimitrov K.M."/>
            <person name="Suarez D.L."/>
            <person name="Swayne D.E."/>
        </authorList>
    </citation>
    <scope>NUCLEOTIDE SEQUENCE [LARGE SCALE GENOMIC DNA]</scope>
    <source>
        <strain evidence="9 10">DSM 11270</strain>
    </source>
</reference>
<evidence type="ECO:0000256" key="5">
    <source>
        <dbReference type="ARBA" id="ARBA00022989"/>
    </source>
</evidence>
<dbReference type="GO" id="GO:0005886">
    <property type="term" value="C:plasma membrane"/>
    <property type="evidence" value="ECO:0007669"/>
    <property type="project" value="UniProtKB-SubCell"/>
</dbReference>
<dbReference type="PANTHER" id="PTHR34582:SF2">
    <property type="entry name" value="UPF0702 TRANSMEMBRANE PROTEIN YDFR"/>
    <property type="match status" value="1"/>
</dbReference>
<feature type="transmembrane region" description="Helical" evidence="7">
    <location>
        <begin position="31"/>
        <end position="48"/>
    </location>
</feature>
<dbReference type="InterPro" id="IPR007353">
    <property type="entry name" value="DUF421"/>
</dbReference>
<feature type="transmembrane region" description="Helical" evidence="7">
    <location>
        <begin position="6"/>
        <end position="24"/>
    </location>
</feature>
<keyword evidence="3" id="KW-1003">Cell membrane</keyword>
<evidence type="ECO:0000256" key="4">
    <source>
        <dbReference type="ARBA" id="ARBA00022692"/>
    </source>
</evidence>
<dbReference type="Gene3D" id="3.30.240.20">
    <property type="entry name" value="bsu07140 like domains"/>
    <property type="match status" value="1"/>
</dbReference>
<dbReference type="STRING" id="656914.SAMN00017405_2056"/>
<keyword evidence="4 7" id="KW-0812">Transmembrane</keyword>
<keyword evidence="6 7" id="KW-0472">Membrane</keyword>
<accession>A0A1W1VGP8</accession>
<evidence type="ECO:0000256" key="7">
    <source>
        <dbReference type="SAM" id="Phobius"/>
    </source>
</evidence>
<evidence type="ECO:0000313" key="9">
    <source>
        <dbReference type="EMBL" id="SMB92542.1"/>
    </source>
</evidence>
<evidence type="ECO:0000256" key="1">
    <source>
        <dbReference type="ARBA" id="ARBA00004651"/>
    </source>
</evidence>
<sequence>MELAWIWKSILIVVVGTVLLRLAGRKSIAQMTVAQTIIMIAIGSLLIQPVSGKSIWTTFAVAALLIATLLLMEYSQLKFNLLEKFFTGKSKIIIDNGVLQEETLKKLRLTVDQLEMQLRQNNVTKIENVKMATLEPNGKIGFVLKEDAQPATKEDIQKLYNLINTTMNANSMQLNHNAQVKQDTIFTELKQENHHLPEKLQ</sequence>
<protein>
    <submittedName>
        <fullName evidence="9">Uncharacterized membrane protein YcaP, DUF421 family</fullName>
    </submittedName>
</protein>
<evidence type="ECO:0000313" key="10">
    <source>
        <dbReference type="Proteomes" id="UP000192731"/>
    </source>
</evidence>
<keyword evidence="5 7" id="KW-1133">Transmembrane helix</keyword>
<evidence type="ECO:0000256" key="2">
    <source>
        <dbReference type="ARBA" id="ARBA00006448"/>
    </source>
</evidence>
<comment type="similarity">
    <text evidence="2">Belongs to the UPF0702 family.</text>
</comment>
<comment type="subcellular location">
    <subcellularLocation>
        <location evidence="1">Cell membrane</location>
        <topology evidence="1">Multi-pass membrane protein</topology>
    </subcellularLocation>
</comment>
<proteinExistence type="inferred from homology"/>
<dbReference type="EMBL" id="FWWT01000021">
    <property type="protein sequence ID" value="SMB92542.1"/>
    <property type="molecule type" value="Genomic_DNA"/>
</dbReference>
<evidence type="ECO:0000256" key="6">
    <source>
        <dbReference type="ARBA" id="ARBA00023136"/>
    </source>
</evidence>
<organism evidence="9 10">
    <name type="scientific">Desulfonispora thiosulfatigenes DSM 11270</name>
    <dbReference type="NCBI Taxonomy" id="656914"/>
    <lineage>
        <taxon>Bacteria</taxon>
        <taxon>Bacillati</taxon>
        <taxon>Bacillota</taxon>
        <taxon>Clostridia</taxon>
        <taxon>Eubacteriales</taxon>
        <taxon>Peptococcaceae</taxon>
        <taxon>Desulfonispora</taxon>
    </lineage>
</organism>
<dbReference type="OrthoDB" id="1796697at2"/>
<name>A0A1W1VGP8_DESTI</name>
<dbReference type="Proteomes" id="UP000192731">
    <property type="component" value="Unassembled WGS sequence"/>
</dbReference>
<evidence type="ECO:0000256" key="3">
    <source>
        <dbReference type="ARBA" id="ARBA00022475"/>
    </source>
</evidence>
<gene>
    <name evidence="9" type="ORF">SAMN00017405_2056</name>
</gene>
<dbReference type="Pfam" id="PF04239">
    <property type="entry name" value="DUF421"/>
    <property type="match status" value="1"/>
</dbReference>
<dbReference type="InterPro" id="IPR023090">
    <property type="entry name" value="UPF0702_alpha/beta_dom_sf"/>
</dbReference>
<dbReference type="PANTHER" id="PTHR34582">
    <property type="entry name" value="UPF0702 TRANSMEMBRANE PROTEIN YCAP"/>
    <property type="match status" value="1"/>
</dbReference>
<dbReference type="AlphaFoldDB" id="A0A1W1VGP8"/>
<feature type="domain" description="YetF C-terminal" evidence="8">
    <location>
        <begin position="78"/>
        <end position="195"/>
    </location>
</feature>
<evidence type="ECO:0000259" key="8">
    <source>
        <dbReference type="Pfam" id="PF04239"/>
    </source>
</evidence>
<dbReference type="RefSeq" id="WP_084053638.1">
    <property type="nucleotide sequence ID" value="NZ_FWWT01000021.1"/>
</dbReference>